<dbReference type="AlphaFoldDB" id="A0AAX6G0U3"/>
<name>A0AAX6G0U3_IRIPA</name>
<organism evidence="1 2">
    <name type="scientific">Iris pallida</name>
    <name type="common">Sweet iris</name>
    <dbReference type="NCBI Taxonomy" id="29817"/>
    <lineage>
        <taxon>Eukaryota</taxon>
        <taxon>Viridiplantae</taxon>
        <taxon>Streptophyta</taxon>
        <taxon>Embryophyta</taxon>
        <taxon>Tracheophyta</taxon>
        <taxon>Spermatophyta</taxon>
        <taxon>Magnoliopsida</taxon>
        <taxon>Liliopsida</taxon>
        <taxon>Asparagales</taxon>
        <taxon>Iridaceae</taxon>
        <taxon>Iridoideae</taxon>
        <taxon>Irideae</taxon>
        <taxon>Iris</taxon>
    </lineage>
</organism>
<dbReference type="EMBL" id="JANAVB010024400">
    <property type="protein sequence ID" value="KAJ6822316.1"/>
    <property type="molecule type" value="Genomic_DNA"/>
</dbReference>
<evidence type="ECO:0000313" key="2">
    <source>
        <dbReference type="Proteomes" id="UP001140949"/>
    </source>
</evidence>
<comment type="caution">
    <text evidence="1">The sequence shown here is derived from an EMBL/GenBank/DDBJ whole genome shotgun (WGS) entry which is preliminary data.</text>
</comment>
<gene>
    <name evidence="1" type="ORF">M6B38_388775</name>
</gene>
<accession>A0AAX6G0U3</accession>
<keyword evidence="2" id="KW-1185">Reference proteome</keyword>
<protein>
    <submittedName>
        <fullName evidence="1">Uncharacterized protein</fullName>
    </submittedName>
</protein>
<sequence length="89" mass="10353">MTEDGDYYDRDDRLGLLGVARESQRSSTSLSVAYFFDDRSRFYNSVSPRSVVSDHFLLRRLLEKSLITITSLIRQILSSCLLQFNFEFS</sequence>
<reference evidence="1" key="2">
    <citation type="submission" date="2023-04" db="EMBL/GenBank/DDBJ databases">
        <authorList>
            <person name="Bruccoleri R.E."/>
            <person name="Oakeley E.J."/>
            <person name="Faust A.-M."/>
            <person name="Dessus-Babus S."/>
            <person name="Altorfer M."/>
            <person name="Burckhardt D."/>
            <person name="Oertli M."/>
            <person name="Naumann U."/>
            <person name="Petersen F."/>
            <person name="Wong J."/>
        </authorList>
    </citation>
    <scope>NUCLEOTIDE SEQUENCE</scope>
    <source>
        <strain evidence="1">GSM-AAB239-AS_SAM_17_03QT</strain>
        <tissue evidence="1">Leaf</tissue>
    </source>
</reference>
<evidence type="ECO:0000313" key="1">
    <source>
        <dbReference type="EMBL" id="KAJ6822316.1"/>
    </source>
</evidence>
<dbReference type="Proteomes" id="UP001140949">
    <property type="component" value="Unassembled WGS sequence"/>
</dbReference>
<reference evidence="1" key="1">
    <citation type="journal article" date="2023" name="GigaByte">
        <title>Genome assembly of the bearded iris, Iris pallida Lam.</title>
        <authorList>
            <person name="Bruccoleri R.E."/>
            <person name="Oakeley E.J."/>
            <person name="Faust A.M.E."/>
            <person name="Altorfer M."/>
            <person name="Dessus-Babus S."/>
            <person name="Burckhardt D."/>
            <person name="Oertli M."/>
            <person name="Naumann U."/>
            <person name="Petersen F."/>
            <person name="Wong J."/>
        </authorList>
    </citation>
    <scope>NUCLEOTIDE SEQUENCE</scope>
    <source>
        <strain evidence="1">GSM-AAB239-AS_SAM_17_03QT</strain>
    </source>
</reference>
<proteinExistence type="predicted"/>